<protein>
    <submittedName>
        <fullName evidence="1">Uncharacterized protein</fullName>
    </submittedName>
</protein>
<sequence>MAKKKSITLSVHRAIIDDNFPYTLAQLLEKMKTEEDKFQPVVKRGLFDRAALKFPSFPKTNQAIAAVFALYEEGAEKSTIRISASNEEYSTKNLSAPQEFEFLDHEVAILVDGNYVIACGLGKRQALLIDTIAKFAKPYGIEIHHSTLDLTSIPNRLTVEKIRSIGVESIRFDAANFLGSLDISTHSLIGTIFSSSATVADFQKHEMVAELNIKPKPLRRAKIETTKTQKNEWLERAAIRTFQDGEVSSYTIILDDKTEWKEGDLKLTRSVPIDKDGSSFKISDALQAMLNYLEELRLKGHLN</sequence>
<evidence type="ECO:0000313" key="1">
    <source>
        <dbReference type="EMBL" id="MUZ73647.1"/>
    </source>
</evidence>
<dbReference type="Proteomes" id="UP000477951">
    <property type="component" value="Unassembled WGS sequence"/>
</dbReference>
<comment type="caution">
    <text evidence="1">The sequence shown here is derived from an EMBL/GenBank/DDBJ whole genome shotgun (WGS) entry which is preliminary data.</text>
</comment>
<dbReference type="EMBL" id="WPHR01000009">
    <property type="protein sequence ID" value="MUZ73647.1"/>
    <property type="molecule type" value="Genomic_DNA"/>
</dbReference>
<proteinExistence type="predicted"/>
<dbReference type="RefSeq" id="WP_141748825.1">
    <property type="nucleotide sequence ID" value="NZ_JABAEI010000001.1"/>
</dbReference>
<organism evidence="1 2">
    <name type="scientific">Agrobacterium vitis</name>
    <name type="common">Rhizobium vitis</name>
    <dbReference type="NCBI Taxonomy" id="373"/>
    <lineage>
        <taxon>Bacteria</taxon>
        <taxon>Pseudomonadati</taxon>
        <taxon>Pseudomonadota</taxon>
        <taxon>Alphaproteobacteria</taxon>
        <taxon>Hyphomicrobiales</taxon>
        <taxon>Rhizobiaceae</taxon>
        <taxon>Rhizobium/Agrobacterium group</taxon>
        <taxon>Agrobacterium</taxon>
    </lineage>
</organism>
<dbReference type="AlphaFoldDB" id="A0A6A9UEA9"/>
<gene>
    <name evidence="1" type="ORF">GOZ90_13240</name>
</gene>
<name>A0A6A9UEA9_AGRVI</name>
<accession>A0A6A9UEA9</accession>
<reference evidence="1 2" key="1">
    <citation type="submission" date="2019-12" db="EMBL/GenBank/DDBJ databases">
        <title>Whole-genome sequencing of Allorhizobium vitis.</title>
        <authorList>
            <person name="Gan H.M."/>
            <person name="Szegedi E."/>
            <person name="Burr T."/>
            <person name="Savka M.A."/>
        </authorList>
    </citation>
    <scope>NUCLEOTIDE SEQUENCE [LARGE SCALE GENOMIC DNA]</scope>
    <source>
        <strain evidence="1 2">CG516</strain>
    </source>
</reference>
<evidence type="ECO:0000313" key="2">
    <source>
        <dbReference type="Proteomes" id="UP000477951"/>
    </source>
</evidence>